<comment type="caution">
    <text evidence="6">The sequence shown here is derived from an EMBL/GenBank/DDBJ whole genome shotgun (WGS) entry which is preliminary data.</text>
</comment>
<evidence type="ECO:0000259" key="5">
    <source>
        <dbReference type="Pfam" id="PF02518"/>
    </source>
</evidence>
<dbReference type="RefSeq" id="WP_179728151.1">
    <property type="nucleotide sequence ID" value="NZ_BAABEF010000001.1"/>
</dbReference>
<keyword evidence="4" id="KW-1133">Transmembrane helix</keyword>
<reference evidence="6 7" key="1">
    <citation type="submission" date="2020-07" db="EMBL/GenBank/DDBJ databases">
        <title>Sequencing the genomes of 1000 actinobacteria strains.</title>
        <authorList>
            <person name="Klenk H.-P."/>
        </authorList>
    </citation>
    <scope>NUCLEOTIDE SEQUENCE [LARGE SCALE GENOMIC DNA]</scope>
    <source>
        <strain evidence="6 7">DSM 19082</strain>
    </source>
</reference>
<gene>
    <name evidence="6" type="ORF">BJ958_003445</name>
</gene>
<dbReference type="CDD" id="cd16917">
    <property type="entry name" value="HATPase_UhpB-NarQ-NarX-like"/>
    <property type="match status" value="1"/>
</dbReference>
<feature type="domain" description="Histidine kinase/HSP90-like ATPase" evidence="5">
    <location>
        <begin position="276"/>
        <end position="360"/>
    </location>
</feature>
<dbReference type="InterPro" id="IPR050482">
    <property type="entry name" value="Sensor_HK_TwoCompSys"/>
</dbReference>
<dbReference type="GO" id="GO:0016301">
    <property type="term" value="F:kinase activity"/>
    <property type="evidence" value="ECO:0007669"/>
    <property type="project" value="UniProtKB-KW"/>
</dbReference>
<dbReference type="GO" id="GO:0000160">
    <property type="term" value="P:phosphorelay signal transduction system"/>
    <property type="evidence" value="ECO:0007669"/>
    <property type="project" value="UniProtKB-KW"/>
</dbReference>
<dbReference type="Proteomes" id="UP000582231">
    <property type="component" value="Unassembled WGS sequence"/>
</dbReference>
<dbReference type="PANTHER" id="PTHR24421">
    <property type="entry name" value="NITRATE/NITRITE SENSOR PROTEIN NARX-RELATED"/>
    <property type="match status" value="1"/>
</dbReference>
<proteinExistence type="predicted"/>
<feature type="transmembrane region" description="Helical" evidence="4">
    <location>
        <begin position="496"/>
        <end position="518"/>
    </location>
</feature>
<feature type="transmembrane region" description="Helical" evidence="4">
    <location>
        <begin position="74"/>
        <end position="99"/>
    </location>
</feature>
<evidence type="ECO:0000313" key="6">
    <source>
        <dbReference type="EMBL" id="NYD31899.1"/>
    </source>
</evidence>
<keyword evidence="3" id="KW-0902">Two-component regulatory system</keyword>
<dbReference type="InterPro" id="IPR003594">
    <property type="entry name" value="HATPase_dom"/>
</dbReference>
<accession>A0A852RMI5</accession>
<dbReference type="SUPFAM" id="SSF55874">
    <property type="entry name" value="ATPase domain of HSP90 chaperone/DNA topoisomerase II/histidine kinase"/>
    <property type="match status" value="1"/>
</dbReference>
<keyword evidence="7" id="KW-1185">Reference proteome</keyword>
<dbReference type="InterPro" id="IPR036890">
    <property type="entry name" value="HATPase_C_sf"/>
</dbReference>
<keyword evidence="1" id="KW-0808">Transferase</keyword>
<evidence type="ECO:0000256" key="3">
    <source>
        <dbReference type="ARBA" id="ARBA00023012"/>
    </source>
</evidence>
<evidence type="ECO:0000256" key="2">
    <source>
        <dbReference type="ARBA" id="ARBA00022777"/>
    </source>
</evidence>
<feature type="transmembrane region" description="Helical" evidence="4">
    <location>
        <begin position="20"/>
        <end position="38"/>
    </location>
</feature>
<keyword evidence="4" id="KW-0812">Transmembrane</keyword>
<evidence type="ECO:0000256" key="1">
    <source>
        <dbReference type="ARBA" id="ARBA00022679"/>
    </source>
</evidence>
<keyword evidence="2 6" id="KW-0418">Kinase</keyword>
<dbReference type="AlphaFoldDB" id="A0A852RMI5"/>
<organism evidence="6 7">
    <name type="scientific">Nocardioides kongjuensis</name>
    <dbReference type="NCBI Taxonomy" id="349522"/>
    <lineage>
        <taxon>Bacteria</taxon>
        <taxon>Bacillati</taxon>
        <taxon>Actinomycetota</taxon>
        <taxon>Actinomycetes</taxon>
        <taxon>Propionibacteriales</taxon>
        <taxon>Nocardioidaceae</taxon>
        <taxon>Nocardioides</taxon>
    </lineage>
</organism>
<name>A0A852RMI5_9ACTN</name>
<feature type="transmembrane region" description="Helical" evidence="4">
    <location>
        <begin position="440"/>
        <end position="460"/>
    </location>
</feature>
<evidence type="ECO:0000256" key="4">
    <source>
        <dbReference type="SAM" id="Phobius"/>
    </source>
</evidence>
<dbReference type="EMBL" id="JACCBF010000001">
    <property type="protein sequence ID" value="NYD31899.1"/>
    <property type="molecule type" value="Genomic_DNA"/>
</dbReference>
<keyword evidence="4" id="KW-0472">Membrane</keyword>
<feature type="transmembrane region" description="Helical" evidence="4">
    <location>
        <begin position="50"/>
        <end position="68"/>
    </location>
</feature>
<feature type="transmembrane region" description="Helical" evidence="4">
    <location>
        <begin position="530"/>
        <end position="552"/>
    </location>
</feature>
<dbReference type="Gene3D" id="3.30.565.10">
    <property type="entry name" value="Histidine kinase-like ATPase, C-terminal domain"/>
    <property type="match status" value="1"/>
</dbReference>
<sequence length="727" mass="74304">MTGTPMATRDFAASVERGLHIAIGVVILAKTTVFASALTARTSYDARDVLLSLAVVACVGTAGVRCVLGRPGRVDVVLCTLAMVAGALLHQGTVPLAGAADSPIIHLVEPMLLVVAARLPAATILTVAGLYVLLRWETGRTAVSLYYGVQEAAFITGTVLAVFVLVGLMRRTSARAEEALRAEGARQAAEDDRAGVEATAFVHDDLVPALLSVASLPRAEPTLAAAADALDGLSTRTPTWSRAQLAEQVRAAADSSGLDVLLVVRGRRTAVPEDVRDALVGAVREALRNVARHSGGHRATITLTQRPGRVRLTVEDAGVGFVVTPGVGLRVAVTGRVEAAGGTALVTSTPGAGTIVTLDWHAHRVARLLGLSADTDTFARAAVGQPGQAALRMCGVLMAGYAVSGLLLAFDGVRQPATWAGAAVVAVLAAGLARRIDRGPVSAATLVVGGLVPAAVLTLVLPTVPAGGLGGLESWIVEFTALPAMVLAWTASLRVVALLLVPNGIAITVVALQAGVAAPDLPHLLFVQPLNTFFVAVIIGVCRRAGLVLAGISTSPVRDRGDAARSLLGPLLPEVERTLARPTCTETAAGAAVLAHSVRDCLYLPGPTHLALREELHQLRRTGTHVVVTLHQDLATSATLASAVAVLRALAPGRVTLSGTALQTSLVVVPAVPVAAADALTAALPRTWVATLDPDATLLTGPPGELEVEALSLDPPGGGTAGVTPVA</sequence>
<protein>
    <submittedName>
        <fullName evidence="6">Signal transduction histidine kinase</fullName>
    </submittedName>
</protein>
<feature type="transmembrane region" description="Helical" evidence="4">
    <location>
        <begin position="145"/>
        <end position="168"/>
    </location>
</feature>
<feature type="transmembrane region" description="Helical" evidence="4">
    <location>
        <begin position="416"/>
        <end position="433"/>
    </location>
</feature>
<dbReference type="Pfam" id="PF02518">
    <property type="entry name" value="HATPase_c"/>
    <property type="match status" value="1"/>
</dbReference>
<evidence type="ECO:0000313" key="7">
    <source>
        <dbReference type="Proteomes" id="UP000582231"/>
    </source>
</evidence>
<feature type="transmembrane region" description="Helical" evidence="4">
    <location>
        <begin position="472"/>
        <end position="489"/>
    </location>
</feature>
<feature type="transmembrane region" description="Helical" evidence="4">
    <location>
        <begin position="111"/>
        <end position="133"/>
    </location>
</feature>